<accession>A0ABW8MRL3</accession>
<evidence type="ECO:0000313" key="1">
    <source>
        <dbReference type="EMBL" id="MFK4445076.1"/>
    </source>
</evidence>
<name>A0ABW8MRL3_9BURK</name>
<keyword evidence="2" id="KW-1185">Reference proteome</keyword>
<comment type="caution">
    <text evidence="1">The sequence shown here is derived from an EMBL/GenBank/DDBJ whole genome shotgun (WGS) entry which is preliminary data.</text>
</comment>
<evidence type="ECO:0000313" key="2">
    <source>
        <dbReference type="Proteomes" id="UP001620514"/>
    </source>
</evidence>
<reference evidence="1 2" key="1">
    <citation type="submission" date="2024-10" db="EMBL/GenBank/DDBJ databases">
        <authorList>
            <person name="Deangelis K."/>
            <person name="Huntemann M."/>
            <person name="Clum A."/>
            <person name="Wang J."/>
            <person name="Palaniappan K."/>
            <person name="Ritter S."/>
            <person name="Chen I.-M."/>
            <person name="Stamatis D."/>
            <person name="Reddy T."/>
            <person name="O'Malley R."/>
            <person name="Daum C."/>
            <person name="Ng V."/>
            <person name="Ivanova N."/>
            <person name="Kyrpides N."/>
            <person name="Woyke T."/>
        </authorList>
    </citation>
    <scope>NUCLEOTIDE SEQUENCE [LARGE SCALE GENOMIC DNA]</scope>
    <source>
        <strain evidence="1 2">GAS97</strain>
    </source>
</reference>
<organism evidence="1 2">
    <name type="scientific">Caballeronia udeis</name>
    <dbReference type="NCBI Taxonomy" id="1232866"/>
    <lineage>
        <taxon>Bacteria</taxon>
        <taxon>Pseudomonadati</taxon>
        <taxon>Pseudomonadota</taxon>
        <taxon>Betaproteobacteria</taxon>
        <taxon>Burkholderiales</taxon>
        <taxon>Burkholderiaceae</taxon>
        <taxon>Caballeronia</taxon>
    </lineage>
</organism>
<reference evidence="1 2" key="2">
    <citation type="submission" date="2024-11" db="EMBL/GenBank/DDBJ databases">
        <title>Using genomics to understand microbial adaptation to soil warming.</title>
        <authorList>
            <person name="Deangelis K.M. PhD."/>
        </authorList>
    </citation>
    <scope>NUCLEOTIDE SEQUENCE [LARGE SCALE GENOMIC DNA]</scope>
    <source>
        <strain evidence="1 2">GAS97</strain>
    </source>
</reference>
<gene>
    <name evidence="1" type="ORF">ABH943_005098</name>
</gene>
<dbReference type="EMBL" id="JBIYDN010000017">
    <property type="protein sequence ID" value="MFK4445076.1"/>
    <property type="molecule type" value="Genomic_DNA"/>
</dbReference>
<sequence length="47" mass="5183">MQHLSTLSFLCPGISVESKGTPVTSSTRKGKYPVWASLIYLKANTKR</sequence>
<proteinExistence type="predicted"/>
<protein>
    <submittedName>
        <fullName evidence="1">Uncharacterized protein</fullName>
    </submittedName>
</protein>
<dbReference type="Proteomes" id="UP001620514">
    <property type="component" value="Unassembled WGS sequence"/>
</dbReference>